<evidence type="ECO:0000313" key="3">
    <source>
        <dbReference type="Proteomes" id="UP001595891"/>
    </source>
</evidence>
<keyword evidence="3" id="KW-1185">Reference proteome</keyword>
<gene>
    <name evidence="2" type="ORF">ACFO8L_40665</name>
</gene>
<feature type="compositionally biased region" description="Polar residues" evidence="1">
    <location>
        <begin position="94"/>
        <end position="106"/>
    </location>
</feature>
<dbReference type="RefSeq" id="WP_262845117.1">
    <property type="nucleotide sequence ID" value="NZ_JANZYP010000036.1"/>
</dbReference>
<feature type="region of interest" description="Disordered" evidence="1">
    <location>
        <begin position="94"/>
        <end position="122"/>
    </location>
</feature>
<evidence type="ECO:0000313" key="2">
    <source>
        <dbReference type="EMBL" id="MFC4592455.1"/>
    </source>
</evidence>
<dbReference type="Proteomes" id="UP001595891">
    <property type="component" value="Unassembled WGS sequence"/>
</dbReference>
<organism evidence="2 3">
    <name type="scientific">Sphaerisporangium corydalis</name>
    <dbReference type="NCBI Taxonomy" id="1441875"/>
    <lineage>
        <taxon>Bacteria</taxon>
        <taxon>Bacillati</taxon>
        <taxon>Actinomycetota</taxon>
        <taxon>Actinomycetes</taxon>
        <taxon>Streptosporangiales</taxon>
        <taxon>Streptosporangiaceae</taxon>
        <taxon>Sphaerisporangium</taxon>
    </lineage>
</organism>
<dbReference type="EMBL" id="JBHSFN010000052">
    <property type="protein sequence ID" value="MFC4592455.1"/>
    <property type="molecule type" value="Genomic_DNA"/>
</dbReference>
<sequence>MHDMLKSMLGHSLEGPSQEFATYAYFCATLEKVFTNDLTADRVRGSDIFDDLAAAQCAFDRHAARLTIYLHHPAKLEPDGIGSARLSMSRFYRTSTTNRQVQQQGRPTPHTDVRYHTPEQGE</sequence>
<feature type="compositionally biased region" description="Basic and acidic residues" evidence="1">
    <location>
        <begin position="109"/>
        <end position="122"/>
    </location>
</feature>
<name>A0ABV9ES02_9ACTN</name>
<reference evidence="3" key="1">
    <citation type="journal article" date="2019" name="Int. J. Syst. Evol. Microbiol.">
        <title>The Global Catalogue of Microorganisms (GCM) 10K type strain sequencing project: providing services to taxonomists for standard genome sequencing and annotation.</title>
        <authorList>
            <consortium name="The Broad Institute Genomics Platform"/>
            <consortium name="The Broad Institute Genome Sequencing Center for Infectious Disease"/>
            <person name="Wu L."/>
            <person name="Ma J."/>
        </authorList>
    </citation>
    <scope>NUCLEOTIDE SEQUENCE [LARGE SCALE GENOMIC DNA]</scope>
    <source>
        <strain evidence="3">CCUG 49560</strain>
    </source>
</reference>
<evidence type="ECO:0000256" key="1">
    <source>
        <dbReference type="SAM" id="MobiDB-lite"/>
    </source>
</evidence>
<proteinExistence type="predicted"/>
<accession>A0ABV9ES02</accession>
<protein>
    <submittedName>
        <fullName evidence="2">Uncharacterized protein</fullName>
    </submittedName>
</protein>
<comment type="caution">
    <text evidence="2">The sequence shown here is derived from an EMBL/GenBank/DDBJ whole genome shotgun (WGS) entry which is preliminary data.</text>
</comment>